<comment type="caution">
    <text evidence="6">The sequence shown here is derived from an EMBL/GenBank/DDBJ whole genome shotgun (WGS) entry which is preliminary data.</text>
</comment>
<reference evidence="6" key="1">
    <citation type="submission" date="2020-10" db="EMBL/GenBank/DDBJ databases">
        <title>Taxonomic study of unclassified bacteria belonging to the class Ktedonobacteria.</title>
        <authorList>
            <person name="Yabe S."/>
            <person name="Wang C.M."/>
            <person name="Zheng Y."/>
            <person name="Sakai Y."/>
            <person name="Cavaletti L."/>
            <person name="Monciardini P."/>
            <person name="Donadio S."/>
        </authorList>
    </citation>
    <scope>NUCLEOTIDE SEQUENCE</scope>
    <source>
        <strain evidence="6">ID150040</strain>
    </source>
</reference>
<evidence type="ECO:0000256" key="1">
    <source>
        <dbReference type="ARBA" id="ARBA00001974"/>
    </source>
</evidence>
<dbReference type="RefSeq" id="WP_220210227.1">
    <property type="nucleotide sequence ID" value="NZ_BNJK01000002.1"/>
</dbReference>
<dbReference type="GO" id="GO:0004497">
    <property type="term" value="F:monooxygenase activity"/>
    <property type="evidence" value="ECO:0007669"/>
    <property type="project" value="UniProtKB-KW"/>
</dbReference>
<feature type="domain" description="FAD-binding" evidence="5">
    <location>
        <begin position="9"/>
        <end position="343"/>
    </location>
</feature>
<dbReference type="GO" id="GO:0071949">
    <property type="term" value="F:FAD binding"/>
    <property type="evidence" value="ECO:0007669"/>
    <property type="project" value="InterPro"/>
</dbReference>
<evidence type="ECO:0000256" key="2">
    <source>
        <dbReference type="ARBA" id="ARBA00022630"/>
    </source>
</evidence>
<organism evidence="6 7">
    <name type="scientific">Reticulibacter mediterranei</name>
    <dbReference type="NCBI Taxonomy" id="2778369"/>
    <lineage>
        <taxon>Bacteria</taxon>
        <taxon>Bacillati</taxon>
        <taxon>Chloroflexota</taxon>
        <taxon>Ktedonobacteria</taxon>
        <taxon>Ktedonobacterales</taxon>
        <taxon>Reticulibacteraceae</taxon>
        <taxon>Reticulibacter</taxon>
    </lineage>
</organism>
<dbReference type="PANTHER" id="PTHR46496">
    <property type="match status" value="1"/>
</dbReference>
<name>A0A8J3ISF1_9CHLR</name>
<keyword evidence="3" id="KW-0274">FAD</keyword>
<sequence>MTTKDSNLPILIIGAGIGGLSTALALQQAGFVVRVFERTKQIREVGAGLSLWANAVRVLLDLGQADLVQRLALPETTLSGFYTARGKPLVLFPPQAVMEQFGEPTVVIHRAEFQAALRDQVQPDTIYLDKQFVSFEQDEAGVTACFADGERIRGSLLVGADGIHSRVRQQLFPQQSQLHYAGYTAWRGIATGVASSLMGELWGRGLRFGIVPLTEGRVYWFATRNTPENAVENPQGRQKELLELFQGWHPTVISLIQATEASTILRNDIYDLQPLTSWSKGRVTLLGDAAHAMTPNMGQGACQALEDAQVLADTLRHAQPDAQALLSYQQKRIARASMIVTRSRQIGTVAQWEHPLACWFRDHILMLTPPRLLIEQLKPVMLPVTH</sequence>
<keyword evidence="6" id="KW-0503">Monooxygenase</keyword>
<protein>
    <submittedName>
        <fullName evidence="6">FAD-dependent monooxygenase</fullName>
    </submittedName>
</protein>
<comment type="cofactor">
    <cofactor evidence="1">
        <name>FAD</name>
        <dbReference type="ChEBI" id="CHEBI:57692"/>
    </cofactor>
</comment>
<proteinExistence type="predicted"/>
<evidence type="ECO:0000256" key="4">
    <source>
        <dbReference type="ARBA" id="ARBA00023002"/>
    </source>
</evidence>
<dbReference type="PANTHER" id="PTHR46496:SF1">
    <property type="entry name" value="ZEAXANTHIN EPOXIDASE, CHLOROPLASTIC"/>
    <property type="match status" value="1"/>
</dbReference>
<dbReference type="PRINTS" id="PR00420">
    <property type="entry name" value="RNGMNOXGNASE"/>
</dbReference>
<evidence type="ECO:0000259" key="5">
    <source>
        <dbReference type="Pfam" id="PF01494"/>
    </source>
</evidence>
<dbReference type="InterPro" id="IPR036188">
    <property type="entry name" value="FAD/NAD-bd_sf"/>
</dbReference>
<gene>
    <name evidence="6" type="ORF">KSF_096360</name>
</gene>
<keyword evidence="4" id="KW-0560">Oxidoreductase</keyword>
<keyword evidence="7" id="KW-1185">Reference proteome</keyword>
<keyword evidence="2" id="KW-0285">Flavoprotein</keyword>
<dbReference type="SUPFAM" id="SSF54373">
    <property type="entry name" value="FAD-linked reductases, C-terminal domain"/>
    <property type="match status" value="1"/>
</dbReference>
<evidence type="ECO:0000313" key="6">
    <source>
        <dbReference type="EMBL" id="GHO99588.1"/>
    </source>
</evidence>
<dbReference type="SUPFAM" id="SSF51905">
    <property type="entry name" value="FAD/NAD(P)-binding domain"/>
    <property type="match status" value="1"/>
</dbReference>
<dbReference type="InterPro" id="IPR002938">
    <property type="entry name" value="FAD-bd"/>
</dbReference>
<evidence type="ECO:0000256" key="3">
    <source>
        <dbReference type="ARBA" id="ARBA00022827"/>
    </source>
</evidence>
<dbReference type="Gene3D" id="3.50.50.60">
    <property type="entry name" value="FAD/NAD(P)-binding domain"/>
    <property type="match status" value="1"/>
</dbReference>
<dbReference type="EMBL" id="BNJK01000002">
    <property type="protein sequence ID" value="GHO99588.1"/>
    <property type="molecule type" value="Genomic_DNA"/>
</dbReference>
<dbReference type="Proteomes" id="UP000597444">
    <property type="component" value="Unassembled WGS sequence"/>
</dbReference>
<dbReference type="Pfam" id="PF01494">
    <property type="entry name" value="FAD_binding_3"/>
    <property type="match status" value="1"/>
</dbReference>
<accession>A0A8J3ISF1</accession>
<evidence type="ECO:0000313" key="7">
    <source>
        <dbReference type="Proteomes" id="UP000597444"/>
    </source>
</evidence>
<dbReference type="AlphaFoldDB" id="A0A8J3ISF1"/>